<keyword evidence="2" id="KW-0560">Oxidoreductase</keyword>
<gene>
    <name evidence="2" type="primary">chmD</name>
    <name evidence="2" type="ORF">Q31a_19760</name>
</gene>
<dbReference type="GO" id="GO:0004029">
    <property type="term" value="F:aldehyde dehydrogenase (NAD+) activity"/>
    <property type="evidence" value="ECO:0007669"/>
    <property type="project" value="TreeGrafter"/>
</dbReference>
<dbReference type="RefSeq" id="WP_145076750.1">
    <property type="nucleotide sequence ID" value="NZ_CP036298.1"/>
</dbReference>
<dbReference type="InterPro" id="IPR036291">
    <property type="entry name" value="NAD(P)-bd_dom_sf"/>
</dbReference>
<dbReference type="SUPFAM" id="SSF51735">
    <property type="entry name" value="NAD(P)-binding Rossmann-fold domains"/>
    <property type="match status" value="1"/>
</dbReference>
<dbReference type="GO" id="GO:0005737">
    <property type="term" value="C:cytoplasm"/>
    <property type="evidence" value="ECO:0007669"/>
    <property type="project" value="TreeGrafter"/>
</dbReference>
<organism evidence="2 3">
    <name type="scientific">Aureliella helgolandensis</name>
    <dbReference type="NCBI Taxonomy" id="2527968"/>
    <lineage>
        <taxon>Bacteria</taxon>
        <taxon>Pseudomonadati</taxon>
        <taxon>Planctomycetota</taxon>
        <taxon>Planctomycetia</taxon>
        <taxon>Pirellulales</taxon>
        <taxon>Pirellulaceae</taxon>
        <taxon>Aureliella</taxon>
    </lineage>
</organism>
<dbReference type="Pfam" id="PF01370">
    <property type="entry name" value="Epimerase"/>
    <property type="match status" value="1"/>
</dbReference>
<dbReference type="EMBL" id="CP036298">
    <property type="protein sequence ID" value="QDV23671.1"/>
    <property type="molecule type" value="Genomic_DNA"/>
</dbReference>
<proteinExistence type="predicted"/>
<dbReference type="KEGG" id="ahel:Q31a_19760"/>
<feature type="domain" description="NAD-dependent epimerase/dehydratase" evidence="1">
    <location>
        <begin position="2"/>
        <end position="190"/>
    </location>
</feature>
<sequence length="325" mass="35486">MIFVTGGTGLLGNNIVRELCQRGLPVRALVRKGSDMRPLAGLDVELIEGELADREQLQRGIEGCNAAIHCAAYIHLGWKNLEKSRQINVEGTRGVAEVCAAQGARLLHVSSVDALPTACDAEHPIDESGERGVPNTPCSYVISKRESEAMVDAYVREKDLDAVIFQPGFMLGPHDWKPSSGKMIQEVARLKLVAAPPGGCSVCDVRDVANAIVDGIGLARKGEHYILGGANMTYQALWHLMREAVGRPTKVYRLGPSLRWFARAVDIGLGILPVREGDVNGASIAMGCLFHYYDSSKAARELNYHSREPQVSLNDAWQWMAEQRS</sequence>
<dbReference type="Proteomes" id="UP000318017">
    <property type="component" value="Chromosome"/>
</dbReference>
<dbReference type="InterPro" id="IPR001509">
    <property type="entry name" value="Epimerase_deHydtase"/>
</dbReference>
<dbReference type="AlphaFoldDB" id="A0A518G4Z8"/>
<dbReference type="EC" id="1.1.1.-" evidence="2"/>
<dbReference type="InterPro" id="IPR051783">
    <property type="entry name" value="NAD(P)-dependent_oxidoreduct"/>
</dbReference>
<dbReference type="Gene3D" id="3.40.50.720">
    <property type="entry name" value="NAD(P)-binding Rossmann-like Domain"/>
    <property type="match status" value="1"/>
</dbReference>
<dbReference type="OrthoDB" id="9811743at2"/>
<evidence type="ECO:0000259" key="1">
    <source>
        <dbReference type="Pfam" id="PF01370"/>
    </source>
</evidence>
<protein>
    <submittedName>
        <fullName evidence="2">dTDP-4-oxo-6-deoxy-D-allose reductase</fullName>
        <ecNumber evidence="2">1.1.1.-</ecNumber>
    </submittedName>
</protein>
<evidence type="ECO:0000313" key="2">
    <source>
        <dbReference type="EMBL" id="QDV23671.1"/>
    </source>
</evidence>
<name>A0A518G4Z8_9BACT</name>
<dbReference type="PANTHER" id="PTHR48079">
    <property type="entry name" value="PROTEIN YEEZ"/>
    <property type="match status" value="1"/>
</dbReference>
<dbReference type="PANTHER" id="PTHR48079:SF6">
    <property type="entry name" value="NAD(P)-BINDING DOMAIN-CONTAINING PROTEIN-RELATED"/>
    <property type="match status" value="1"/>
</dbReference>
<evidence type="ECO:0000313" key="3">
    <source>
        <dbReference type="Proteomes" id="UP000318017"/>
    </source>
</evidence>
<keyword evidence="3" id="KW-1185">Reference proteome</keyword>
<accession>A0A518G4Z8</accession>
<reference evidence="2 3" key="1">
    <citation type="submission" date="2019-02" db="EMBL/GenBank/DDBJ databases">
        <title>Deep-cultivation of Planctomycetes and their phenomic and genomic characterization uncovers novel biology.</title>
        <authorList>
            <person name="Wiegand S."/>
            <person name="Jogler M."/>
            <person name="Boedeker C."/>
            <person name="Pinto D."/>
            <person name="Vollmers J."/>
            <person name="Rivas-Marin E."/>
            <person name="Kohn T."/>
            <person name="Peeters S.H."/>
            <person name="Heuer A."/>
            <person name="Rast P."/>
            <person name="Oberbeckmann S."/>
            <person name="Bunk B."/>
            <person name="Jeske O."/>
            <person name="Meyerdierks A."/>
            <person name="Storesund J.E."/>
            <person name="Kallscheuer N."/>
            <person name="Luecker S."/>
            <person name="Lage O.M."/>
            <person name="Pohl T."/>
            <person name="Merkel B.J."/>
            <person name="Hornburger P."/>
            <person name="Mueller R.-W."/>
            <person name="Bruemmer F."/>
            <person name="Labrenz M."/>
            <person name="Spormann A.M."/>
            <person name="Op den Camp H."/>
            <person name="Overmann J."/>
            <person name="Amann R."/>
            <person name="Jetten M.S.M."/>
            <person name="Mascher T."/>
            <person name="Medema M.H."/>
            <person name="Devos D.P."/>
            <person name="Kaster A.-K."/>
            <person name="Ovreas L."/>
            <person name="Rohde M."/>
            <person name="Galperin M.Y."/>
            <person name="Jogler C."/>
        </authorList>
    </citation>
    <scope>NUCLEOTIDE SEQUENCE [LARGE SCALE GENOMIC DNA]</scope>
    <source>
        <strain evidence="2 3">Q31a</strain>
    </source>
</reference>